<keyword evidence="1" id="KW-0472">Membrane</keyword>
<name>A0A9P3LWD3_9FUNG</name>
<dbReference type="OrthoDB" id="5954308at2759"/>
<dbReference type="AlphaFoldDB" id="A0A9P3LWD3"/>
<dbReference type="Pfam" id="PF08592">
    <property type="entry name" value="Anthrone_oxy"/>
    <property type="match status" value="1"/>
</dbReference>
<reference evidence="2" key="1">
    <citation type="submission" date="2021-11" db="EMBL/GenBank/DDBJ databases">
        <authorList>
            <person name="Herlambang A."/>
            <person name="Guo Y."/>
            <person name="Takashima Y."/>
            <person name="Nishizawa T."/>
        </authorList>
    </citation>
    <scope>NUCLEOTIDE SEQUENCE</scope>
    <source>
        <strain evidence="2">E1425</strain>
    </source>
</reference>
<dbReference type="EMBL" id="BQFW01000007">
    <property type="protein sequence ID" value="GJJ72939.1"/>
    <property type="molecule type" value="Genomic_DNA"/>
</dbReference>
<keyword evidence="3" id="KW-1185">Reference proteome</keyword>
<feature type="transmembrane region" description="Helical" evidence="1">
    <location>
        <begin position="20"/>
        <end position="42"/>
    </location>
</feature>
<proteinExistence type="predicted"/>
<evidence type="ECO:0000313" key="2">
    <source>
        <dbReference type="EMBL" id="GJJ72939.1"/>
    </source>
</evidence>
<protein>
    <submittedName>
        <fullName evidence="2">Uncharacterized protein</fullName>
    </submittedName>
</protein>
<sequence length="141" mass="15613">MPSLAKVSTSTATLLWTNMVVPSMAIQVSAYVLGFLGGMLLYNKTKNKYYLYGGLIMASIFPYTMAMFVPINKDIFAFVEAGLEDVDGSMAEKMWIWNRNQCGRTVLNAAGFLTTLFGAVTDLGHDEHQKENHGSTKRKTT</sequence>
<evidence type="ECO:0000256" key="1">
    <source>
        <dbReference type="SAM" id="Phobius"/>
    </source>
</evidence>
<comment type="caution">
    <text evidence="2">The sequence shown here is derived from an EMBL/GenBank/DDBJ whole genome shotgun (WGS) entry which is preliminary data.</text>
</comment>
<evidence type="ECO:0000313" key="3">
    <source>
        <dbReference type="Proteomes" id="UP000827284"/>
    </source>
</evidence>
<keyword evidence="1" id="KW-1133">Transmembrane helix</keyword>
<accession>A0A9P3LWD3</accession>
<dbReference type="Proteomes" id="UP000827284">
    <property type="component" value="Unassembled WGS sequence"/>
</dbReference>
<feature type="transmembrane region" description="Helical" evidence="1">
    <location>
        <begin position="49"/>
        <end position="69"/>
    </location>
</feature>
<keyword evidence="1" id="KW-0812">Transmembrane</keyword>
<gene>
    <name evidence="2" type="ORF">EMPS_05297</name>
</gene>
<dbReference type="InterPro" id="IPR013901">
    <property type="entry name" value="Anthrone_oxy"/>
</dbReference>
<reference evidence="2" key="2">
    <citation type="journal article" date="2022" name="Microbiol. Resour. Announc.">
        <title>Whole-Genome Sequence of Entomortierella parvispora E1425, a Mucoromycotan Fungus Associated with Burkholderiaceae-Related Endosymbiotic Bacteria.</title>
        <authorList>
            <person name="Herlambang A."/>
            <person name="Guo Y."/>
            <person name="Takashima Y."/>
            <person name="Narisawa K."/>
            <person name="Ohta H."/>
            <person name="Nishizawa T."/>
        </authorList>
    </citation>
    <scope>NUCLEOTIDE SEQUENCE</scope>
    <source>
        <strain evidence="2">E1425</strain>
    </source>
</reference>
<organism evidence="2 3">
    <name type="scientific">Entomortierella parvispora</name>
    <dbReference type="NCBI Taxonomy" id="205924"/>
    <lineage>
        <taxon>Eukaryota</taxon>
        <taxon>Fungi</taxon>
        <taxon>Fungi incertae sedis</taxon>
        <taxon>Mucoromycota</taxon>
        <taxon>Mortierellomycotina</taxon>
        <taxon>Mortierellomycetes</taxon>
        <taxon>Mortierellales</taxon>
        <taxon>Mortierellaceae</taxon>
        <taxon>Entomortierella</taxon>
    </lineage>
</organism>